<organism evidence="1 2">
    <name type="scientific">Paragonimus heterotremus</name>
    <dbReference type="NCBI Taxonomy" id="100268"/>
    <lineage>
        <taxon>Eukaryota</taxon>
        <taxon>Metazoa</taxon>
        <taxon>Spiralia</taxon>
        <taxon>Lophotrochozoa</taxon>
        <taxon>Platyhelminthes</taxon>
        <taxon>Trematoda</taxon>
        <taxon>Digenea</taxon>
        <taxon>Plagiorchiida</taxon>
        <taxon>Troglotremata</taxon>
        <taxon>Troglotrematidae</taxon>
        <taxon>Paragonimus</taxon>
    </lineage>
</organism>
<proteinExistence type="predicted"/>
<keyword evidence="2" id="KW-1185">Reference proteome</keyword>
<reference evidence="1" key="1">
    <citation type="submission" date="2019-05" db="EMBL/GenBank/DDBJ databases">
        <title>Annotation for the trematode Paragonimus heterotremus.</title>
        <authorList>
            <person name="Choi Y.-J."/>
        </authorList>
    </citation>
    <scope>NUCLEOTIDE SEQUENCE</scope>
    <source>
        <strain evidence="1">LC</strain>
    </source>
</reference>
<gene>
    <name evidence="1" type="ORF">PHET_12071</name>
</gene>
<dbReference type="EMBL" id="LUCH01019944">
    <property type="protein sequence ID" value="KAF5394196.1"/>
    <property type="molecule type" value="Genomic_DNA"/>
</dbReference>
<comment type="caution">
    <text evidence="1">The sequence shown here is derived from an EMBL/GenBank/DDBJ whole genome shotgun (WGS) entry which is preliminary data.</text>
</comment>
<dbReference type="Proteomes" id="UP000748531">
    <property type="component" value="Unassembled WGS sequence"/>
</dbReference>
<dbReference type="OrthoDB" id="10443516at2759"/>
<evidence type="ECO:0000313" key="2">
    <source>
        <dbReference type="Proteomes" id="UP000748531"/>
    </source>
</evidence>
<sequence length="101" mass="12195">MEFADSACLCNFVNHKNRLSDIFFPIHKQPIIQRNSNAFNEFWNFLQRLQRVIQNKQDTSTRSLYKKRSRLNFRTTNYRLEDYIRHQEAESKFATFISSAI</sequence>
<accession>A0A8J4SN09</accession>
<dbReference type="AlphaFoldDB" id="A0A8J4SN09"/>
<name>A0A8J4SN09_9TREM</name>
<evidence type="ECO:0000313" key="1">
    <source>
        <dbReference type="EMBL" id="KAF5394196.1"/>
    </source>
</evidence>
<protein>
    <submittedName>
        <fullName evidence="1">Uncharacterized protein</fullName>
    </submittedName>
</protein>